<evidence type="ECO:0000313" key="3">
    <source>
        <dbReference type="EMBL" id="VWB39005.1"/>
    </source>
</evidence>
<gene>
    <name evidence="3" type="ORF">BDI24065_01729</name>
</gene>
<dbReference type="Gene3D" id="2.60.40.420">
    <property type="entry name" value="Cupredoxins - blue copper proteins"/>
    <property type="match status" value="1"/>
</dbReference>
<proteinExistence type="predicted"/>
<accession>A0A6P2J5M7</accession>
<dbReference type="EMBL" id="CABVPN010000007">
    <property type="protein sequence ID" value="VWB39005.1"/>
    <property type="molecule type" value="Genomic_DNA"/>
</dbReference>
<dbReference type="AlphaFoldDB" id="A0A6P2J5M7"/>
<dbReference type="SUPFAM" id="SSF49503">
    <property type="entry name" value="Cupredoxins"/>
    <property type="match status" value="1"/>
</dbReference>
<keyword evidence="2" id="KW-0732">Signal</keyword>
<sequence>MNTFRKSIASAIMGTALAIAIVPVLAHAAGPSAHITVYVLRGEQAPKGPDGHGHDMIVPANVVLKAGQPVDLTIVNYDEGAHTITAEKMNLNVMIAPGHEHADQTVTPVTTHYSFTPAKKGIFRWHCLTPCDKGGHYWAMSKGDGGDDQVGYMAGYFIVM</sequence>
<evidence type="ECO:0000256" key="1">
    <source>
        <dbReference type="ARBA" id="ARBA00004418"/>
    </source>
</evidence>
<organism evidence="3 4">
    <name type="scientific">Burkholderia diffusa</name>
    <dbReference type="NCBI Taxonomy" id="488732"/>
    <lineage>
        <taxon>Bacteria</taxon>
        <taxon>Pseudomonadati</taxon>
        <taxon>Pseudomonadota</taxon>
        <taxon>Betaproteobacteria</taxon>
        <taxon>Burkholderiales</taxon>
        <taxon>Burkholderiaceae</taxon>
        <taxon>Burkholderia</taxon>
        <taxon>Burkholderia cepacia complex</taxon>
    </lineage>
</organism>
<reference evidence="3 4" key="1">
    <citation type="submission" date="2019-09" db="EMBL/GenBank/DDBJ databases">
        <authorList>
            <person name="Depoorter E."/>
        </authorList>
    </citation>
    <scope>NUCLEOTIDE SEQUENCE [LARGE SCALE GENOMIC DNA]</scope>
    <source>
        <strain evidence="3">LMG 24065</strain>
    </source>
</reference>
<protein>
    <recommendedName>
        <fullName evidence="5">EfeO-type cupredoxin-like domain-containing protein</fullName>
    </recommendedName>
</protein>
<name>A0A6P2J5M7_9BURK</name>
<keyword evidence="4" id="KW-1185">Reference proteome</keyword>
<feature type="signal peptide" evidence="2">
    <location>
        <begin position="1"/>
        <end position="28"/>
    </location>
</feature>
<feature type="chain" id="PRO_5026777526" description="EfeO-type cupredoxin-like domain-containing protein" evidence="2">
    <location>
        <begin position="29"/>
        <end position="160"/>
    </location>
</feature>
<evidence type="ECO:0008006" key="5">
    <source>
        <dbReference type="Google" id="ProtNLM"/>
    </source>
</evidence>
<dbReference type="GeneID" id="93026806"/>
<dbReference type="InterPro" id="IPR008972">
    <property type="entry name" value="Cupredoxin"/>
</dbReference>
<comment type="subcellular location">
    <subcellularLocation>
        <location evidence="1">Periplasm</location>
    </subcellularLocation>
</comment>
<dbReference type="GO" id="GO:0042597">
    <property type="term" value="C:periplasmic space"/>
    <property type="evidence" value="ECO:0007669"/>
    <property type="project" value="UniProtKB-SubCell"/>
</dbReference>
<evidence type="ECO:0000256" key="2">
    <source>
        <dbReference type="SAM" id="SignalP"/>
    </source>
</evidence>
<dbReference type="Proteomes" id="UP000494125">
    <property type="component" value="Unassembled WGS sequence"/>
</dbReference>
<evidence type="ECO:0000313" key="4">
    <source>
        <dbReference type="Proteomes" id="UP000494125"/>
    </source>
</evidence>
<dbReference type="RefSeq" id="WP_151048531.1">
    <property type="nucleotide sequence ID" value="NZ_CABVPN010000007.1"/>
</dbReference>